<feature type="compositionally biased region" description="Basic and acidic residues" evidence="1">
    <location>
        <begin position="616"/>
        <end position="637"/>
    </location>
</feature>
<feature type="region of interest" description="Disordered" evidence="1">
    <location>
        <begin position="500"/>
        <end position="713"/>
    </location>
</feature>
<dbReference type="InterPro" id="IPR008271">
    <property type="entry name" value="Ser/Thr_kinase_AS"/>
</dbReference>
<feature type="region of interest" description="Disordered" evidence="1">
    <location>
        <begin position="307"/>
        <end position="407"/>
    </location>
</feature>
<dbReference type="Proteomes" id="UP000053477">
    <property type="component" value="Unassembled WGS sequence"/>
</dbReference>
<protein>
    <submittedName>
        <fullName evidence="3">Kinase-like protein</fullName>
    </submittedName>
</protein>
<dbReference type="OrthoDB" id="5338352at2759"/>
<keyword evidence="4" id="KW-1185">Reference proteome</keyword>
<evidence type="ECO:0000256" key="1">
    <source>
        <dbReference type="SAM" id="MobiDB-lite"/>
    </source>
</evidence>
<dbReference type="InterPro" id="IPR011009">
    <property type="entry name" value="Kinase-like_dom_sf"/>
</dbReference>
<dbReference type="PANTHER" id="PTHR44329:SF214">
    <property type="entry name" value="PROTEIN KINASE DOMAIN-CONTAINING PROTEIN"/>
    <property type="match status" value="1"/>
</dbReference>
<organism evidence="3 4">
    <name type="scientific">Schizopora paradoxa</name>
    <dbReference type="NCBI Taxonomy" id="27342"/>
    <lineage>
        <taxon>Eukaryota</taxon>
        <taxon>Fungi</taxon>
        <taxon>Dikarya</taxon>
        <taxon>Basidiomycota</taxon>
        <taxon>Agaricomycotina</taxon>
        <taxon>Agaricomycetes</taxon>
        <taxon>Hymenochaetales</taxon>
        <taxon>Schizoporaceae</taxon>
        <taxon>Schizopora</taxon>
    </lineage>
</organism>
<dbReference type="PANTHER" id="PTHR44329">
    <property type="entry name" value="SERINE/THREONINE-PROTEIN KINASE TNNI3K-RELATED"/>
    <property type="match status" value="1"/>
</dbReference>
<keyword evidence="3" id="KW-0418">Kinase</keyword>
<feature type="compositionally biased region" description="Polar residues" evidence="1">
    <location>
        <begin position="638"/>
        <end position="652"/>
    </location>
</feature>
<accession>A0A0H2R8G8</accession>
<feature type="compositionally biased region" description="Low complexity" evidence="1">
    <location>
        <begin position="523"/>
        <end position="544"/>
    </location>
</feature>
<evidence type="ECO:0000259" key="2">
    <source>
        <dbReference type="PROSITE" id="PS50011"/>
    </source>
</evidence>
<dbReference type="GO" id="GO:0005524">
    <property type="term" value="F:ATP binding"/>
    <property type="evidence" value="ECO:0007669"/>
    <property type="project" value="InterPro"/>
</dbReference>
<dbReference type="EMBL" id="KQ086127">
    <property type="protein sequence ID" value="KLO07652.1"/>
    <property type="molecule type" value="Genomic_DNA"/>
</dbReference>
<dbReference type="Pfam" id="PF00069">
    <property type="entry name" value="Pkinase"/>
    <property type="match status" value="1"/>
</dbReference>
<dbReference type="InParanoid" id="A0A0H2R8G8"/>
<reference evidence="3 4" key="1">
    <citation type="submission" date="2015-04" db="EMBL/GenBank/DDBJ databases">
        <title>Complete genome sequence of Schizopora paradoxa KUC8140, a cosmopolitan wood degrader in East Asia.</title>
        <authorList>
            <consortium name="DOE Joint Genome Institute"/>
            <person name="Min B."/>
            <person name="Park H."/>
            <person name="Jang Y."/>
            <person name="Kim J.-J."/>
            <person name="Kim K.H."/>
            <person name="Pangilinan J."/>
            <person name="Lipzen A."/>
            <person name="Riley R."/>
            <person name="Grigoriev I.V."/>
            <person name="Spatafora J.W."/>
            <person name="Choi I.-G."/>
        </authorList>
    </citation>
    <scope>NUCLEOTIDE SEQUENCE [LARGE SCALE GENOMIC DNA]</scope>
    <source>
        <strain evidence="3 4">KUC8140</strain>
    </source>
</reference>
<gene>
    <name evidence="3" type="ORF">SCHPADRAFT_859899</name>
</gene>
<feature type="compositionally biased region" description="Pro residues" evidence="1">
    <location>
        <begin position="390"/>
        <end position="401"/>
    </location>
</feature>
<dbReference type="PROSITE" id="PS00108">
    <property type="entry name" value="PROTEIN_KINASE_ST"/>
    <property type="match status" value="1"/>
</dbReference>
<feature type="domain" description="Protein kinase" evidence="2">
    <location>
        <begin position="30"/>
        <end position="310"/>
    </location>
</feature>
<proteinExistence type="predicted"/>
<dbReference type="SMART" id="SM00220">
    <property type="entry name" value="S_TKc"/>
    <property type="match status" value="1"/>
</dbReference>
<feature type="compositionally biased region" description="Low complexity" evidence="1">
    <location>
        <begin position="375"/>
        <end position="389"/>
    </location>
</feature>
<dbReference type="AlphaFoldDB" id="A0A0H2R8G8"/>
<keyword evidence="3" id="KW-0808">Transferase</keyword>
<feature type="compositionally biased region" description="Polar residues" evidence="1">
    <location>
        <begin position="600"/>
        <end position="614"/>
    </location>
</feature>
<name>A0A0H2R8G8_9AGAM</name>
<dbReference type="Gene3D" id="1.10.510.10">
    <property type="entry name" value="Transferase(Phosphotransferase) domain 1"/>
    <property type="match status" value="1"/>
</dbReference>
<dbReference type="STRING" id="27342.A0A0H2R8G8"/>
<feature type="compositionally biased region" description="Polar residues" evidence="1">
    <location>
        <begin position="554"/>
        <end position="576"/>
    </location>
</feature>
<evidence type="ECO:0000313" key="3">
    <source>
        <dbReference type="EMBL" id="KLO07652.1"/>
    </source>
</evidence>
<dbReference type="GO" id="GO:0004674">
    <property type="term" value="F:protein serine/threonine kinase activity"/>
    <property type="evidence" value="ECO:0007669"/>
    <property type="project" value="TreeGrafter"/>
</dbReference>
<sequence>MVPNEPNDELYQLNLEIYKLKYLDLVGHLIIDKRAPKLGGQSDVFSAWSTKHGKRVALKRVRIYMKNDLSFAKKLVREMRIWARLDHDCILPLLGFIIEGEDMLPSLISEWMEHGTLNIYMSKLPRGGIETWNMVGWITSGLDYLHCKGIIHADLKCENILISSSGKPLLADFGLSVALSHSTTVSTAHGSKGTTRWLAVELLNPDSSSTSPNHTEMSDIWAFGMVIYELLSGQIPYHDIKNEGAVILAIATGKLPARPYIDNDGARCDETLWLLCHACWKRFHDTRPSTKDIISLWYRSDMLPKEHTRVRGDRPPASYSVDPPPPFPRVAPGAPAREALPPRLFPVVSPSQSPSAEAIPMCPSDQPVPPSNWIPQSTSPPSSYSEQSTPSPPSFPAPSPKYPTHAPIVHSRSSTEVVAPSAWVATQAMTSSTFLPQPINRSSSYPVYTGLPRTSIPEPTLPAWDSPQVAPPRPPFQDTASDPFSTDHLSASFERLKMDFPPTNVSAPSTYIDPPRPPRVHNGSASGSSGVTQSQSTSSSSRGHSSSRSKGTRNQYTDNYPSQEPETFHVQDSNNEAFGERQFSGPISKHDSANLKSAYHRNTNGSSTRIQTSEMPRVRDANQEIHGEGRYVKKDFKASTTSALHQQSGNKFSQEHEPSFIQVDVYDDQSYSDHHKSATPTHHRYSGNSSTSQGREIPFESKGVTAAQRYSQR</sequence>
<dbReference type="SUPFAM" id="SSF56112">
    <property type="entry name" value="Protein kinase-like (PK-like)"/>
    <property type="match status" value="1"/>
</dbReference>
<dbReference type="InterPro" id="IPR051681">
    <property type="entry name" value="Ser/Thr_Kinases-Pseudokinases"/>
</dbReference>
<feature type="region of interest" description="Disordered" evidence="1">
    <location>
        <begin position="458"/>
        <end position="486"/>
    </location>
</feature>
<evidence type="ECO:0000313" key="4">
    <source>
        <dbReference type="Proteomes" id="UP000053477"/>
    </source>
</evidence>
<dbReference type="InterPro" id="IPR000719">
    <property type="entry name" value="Prot_kinase_dom"/>
</dbReference>
<dbReference type="PROSITE" id="PS50011">
    <property type="entry name" value="PROTEIN_KINASE_DOM"/>
    <property type="match status" value="1"/>
</dbReference>